<organism evidence="1">
    <name type="scientific">viral metagenome</name>
    <dbReference type="NCBI Taxonomy" id="1070528"/>
    <lineage>
        <taxon>unclassified sequences</taxon>
        <taxon>metagenomes</taxon>
        <taxon>organismal metagenomes</taxon>
    </lineage>
</organism>
<dbReference type="EMBL" id="MN739480">
    <property type="protein sequence ID" value="QHT07168.1"/>
    <property type="molecule type" value="Genomic_DNA"/>
</dbReference>
<name>A0A6C0CRI8_9ZZZZ</name>
<proteinExistence type="predicted"/>
<dbReference type="Gene3D" id="2.150.10.10">
    <property type="entry name" value="Serralysin-like metalloprotease, C-terminal"/>
    <property type="match status" value="2"/>
</dbReference>
<accession>A0A6C0CRI8</accession>
<evidence type="ECO:0008006" key="2">
    <source>
        <dbReference type="Google" id="ProtNLM"/>
    </source>
</evidence>
<dbReference type="InterPro" id="IPR011049">
    <property type="entry name" value="Serralysin-like_metalloprot_C"/>
</dbReference>
<reference evidence="1" key="1">
    <citation type="journal article" date="2020" name="Nature">
        <title>Giant virus diversity and host interactions through global metagenomics.</title>
        <authorList>
            <person name="Schulz F."/>
            <person name="Roux S."/>
            <person name="Paez-Espino D."/>
            <person name="Jungbluth S."/>
            <person name="Walsh D.A."/>
            <person name="Denef V.J."/>
            <person name="McMahon K.D."/>
            <person name="Konstantinidis K.T."/>
            <person name="Eloe-Fadrosh E.A."/>
            <person name="Kyrpides N.C."/>
            <person name="Woyke T."/>
        </authorList>
    </citation>
    <scope>NUCLEOTIDE SEQUENCE</scope>
    <source>
        <strain evidence="1">GVMAG-M-3300021962-46</strain>
    </source>
</reference>
<sequence>MNLQLIKTIIYILKFYFSITFPCVKVEVSLDMLNLQSSAYNIRSGGEGQYEFFSDISTRSLLSVRVGESAGKISTGSGNAFIGYESGKQNIEGSFGTFVGFQAGSLNQYGNYCTYVGAFAGLQNRNGDANTFVGYRAGELNKDGSECVGVGAYTLRENTSGSRIVAVGYRAAERTLDGDFNTMVGAESGQDNRSGNFNTMAGFRSGRASFRGNENTYFGAYAGYSNSLGNGNAFIGYKAGEYLQDGGFNVAVGAYALQRAEHGDCNIAIGAYAGSVATGSGSIYVGTNAGASNVNGDYNVYLGSDTGALANGNENVYIGKSAACNLQGNQNVVIGAYTLLDRQTNGSVVIGYRIGENFQTGNSNVFIGYGVDTHDTANSFGIAIGTQNVKTYHNAIAVGKDINNSGNAGIILGGNILCDAENTISIGHDIDVSSVYVLADRLDYRFPLNTSKTYDFFNLQESYTDTLFDGIRSNTSAIFALNTSNIYNSGDNRVPIPIIRFDSNLLSLFYSHILYQGKVLPLYTAPTTLSNLTIEVNMSSNIRIQNGLGLPLIPSSNEIFASEQKKLYQYPITIHFTGHPYTVSPSLLINKLGTLGINLVKKDEDIGQSNQFIYSYYFPKRYPIYSLQQNGYQSNIEMPLRYEYIRQASNVESWNFNLWNYETSADGYDTGLYGSYPTNQEVLSNIVLQQPHYGLLTSNLYTYSPTITYTPFPESLFATQDQFTIYPARQIDQQLLLSDRSNVITMYSSNIERFNSNVVFLHPYQDTTIDRSYLLRKPLYDPSTSVQWTIGTNMTLKNNHIAYVTNPVITTYQDVIDQSITLCITDSNISIDEQLQVTIGTDDYPLSVFYVNTSNYINDYATSNITVSLATSNVLTSTALPSLFTNEIYVRQYPTYGMLTVPETAINTNEIIYQSYHPTKQDQCQLLVQTSNGDRQDYRLLNYTFIRNNPNTYFSIPLYKTQYSAYTLSGVITQLVLLNIDQQNQSLQTFIIDTSTVSVTNAGGSIPPSIPSSSISYTCNVTSYVPNLQYLETCNIINKYNFNKISYAGLSIADKNKLPLPSPWDGQACNIYYYKYTSENPLTYPATTGSYNINIVNRDYAQTYSLYFYGDNSPYYEYETITGVTNVYWEYRKQITHESFYDYASNLFIQTSNIVYESSRYYSAEDQTALYFDCNIQIPITYPYTSNLRLSTLSGDSIYKIYTSNFAYYFETAKYINAYPLYDKNLYQYNANYQYQQTNSNISIVQRDVGIITQFNQSNLTQGDVYLWVTSNLTSNQPYEFHRIQFNNNRHIDLNYYSNVATPTSLDQSFAFQTSNFVSQTLDGTQVSPAYNFANEANTFIGIQSSKDGVLVHKNTKEITNKIDYTQVAEYQFIPLTRSNIDSIQYFYVDKTTNPYKARSLISKPIRIDSRIQNPIYLNQSIQDIRNKITANHSYITYNELYPNEIVYRILSHSNDFNQTQFSQKDIQDEVIYLTTSNISGRYTIDYDLINSLTGNAFSQGSFLIENYKQTIYPAIQYGQTSCNELNQIQSLYGHHLNGDVWSYLNQAFQPTIYNSNELYIHIIRSPSKGYLYSSNSALTQSTNVRQRFTYEEFKNDKIHYIPYTPMELSNDSYQLYLEYRGDVSDVYTTTIKNYWSRFSPFLVDTGRVINDTYQIKLNTIPRSAGLIQDGYQWSSNGNTLSIKDYTVPKVIEYSHFTQRPYFNTSNVQKTLDNGGFYNFSDLTEYVVSSNSRDLHFFISSNPIYGCILKEAIPFNSNFKYVADPYFTYTDIVQRKIFYHHTGENNVTDQFSLIVGSLKGLTDSNIYDVSQQSLTYTIDIQTKPQLILNNPDYVYKLTMSNILNDYNLLTTSIIDITSGNINIYQSSNIELYRKDNGSYLPSSFFTKNELSTNKVYYQFNSNVFQNNSNQNQPNDLQFIVSSQSNVSDYIDPLSTLPYYNGLYLQTWQSYLNQYISSNEIVYPLTSNQVVQYSKRSFDPEYVSFDGRRVEIDFTLNPDQQQLYVSSVSDTFPHSVYLDPITNLAFDFKIQDQNDINLFQARFTKKTVTLYNSSNIAYGPIPITVEMDRNNLFQVILKDDRNNNGVSLYINNTNYLANIQYDPLIPSASNIKTFLLQANIEDSKNYYNYVLTSNLNSNVYLYYNLTNLTNRLLFNDFNILVNTYDQASRENVGFNASTAASNYNVIIGKVLDVKGLNNICIGRNFKTVGTDSIILGNNIGVNEIITANNTLNEIFDSIVIANNSFINSKVRDTIAIGNNILSNIDPTLVDMNNFLRKRPVLIGNDITTDLIDFHINFQNTILKTTEGPVGGIYLGLNQEVVGIGYTQNQQFTNEYQLYVNGGISTRGPFTIGGELVTLRKLYGNLIYTSGINHSLTIPISWTTTQTDDYSAFLVTGKFRGLLNDTETLYRRFETWVTPKDDLANSKPKGLVDYEVANYNTGGISGFGHTLTRNTATTINLTISWTTNITLTILLKMIVHLDLEVSYPETIGKIILGTTIFA</sequence>
<evidence type="ECO:0000313" key="1">
    <source>
        <dbReference type="EMBL" id="QHT07168.1"/>
    </source>
</evidence>
<protein>
    <recommendedName>
        <fullName evidence="2">Peptidase S74 domain-containing protein</fullName>
    </recommendedName>
</protein>